<reference evidence="2 3" key="1">
    <citation type="journal article" date="2012" name="Science">
        <title>Ecological populations of bacteria act as socially cohesive units of antibiotic production and resistance.</title>
        <authorList>
            <person name="Cordero O.X."/>
            <person name="Wildschutte H."/>
            <person name="Kirkup B."/>
            <person name="Proehl S."/>
            <person name="Ngo L."/>
            <person name="Hussain F."/>
            <person name="Le Roux F."/>
            <person name="Mincer T."/>
            <person name="Polz M.F."/>
        </authorList>
    </citation>
    <scope>NUCLEOTIDE SEQUENCE [LARGE SCALE GENOMIC DNA]</scope>
    <source>
        <strain evidence="2 3">5S-186</strain>
    </source>
</reference>
<accession>A0ABX3B0Q6</accession>
<protein>
    <recommendedName>
        <fullName evidence="4">DUF2955 domain-containing protein</fullName>
    </recommendedName>
</protein>
<dbReference type="RefSeq" id="WP_017021914.1">
    <property type="nucleotide sequence ID" value="NZ_AJYJ02000014.1"/>
</dbReference>
<dbReference type="InterPro" id="IPR022604">
    <property type="entry name" value="DUF2955"/>
</dbReference>
<keyword evidence="1" id="KW-1133">Transmembrane helix</keyword>
<organism evidence="2 3">
    <name type="scientific">Aliivibrio logei 5S-186</name>
    <dbReference type="NCBI Taxonomy" id="626086"/>
    <lineage>
        <taxon>Bacteria</taxon>
        <taxon>Pseudomonadati</taxon>
        <taxon>Pseudomonadota</taxon>
        <taxon>Gammaproteobacteria</taxon>
        <taxon>Vibrionales</taxon>
        <taxon>Vibrionaceae</taxon>
        <taxon>Aliivibrio</taxon>
    </lineage>
</organism>
<evidence type="ECO:0000313" key="2">
    <source>
        <dbReference type="EMBL" id="OEF22459.1"/>
    </source>
</evidence>
<comment type="caution">
    <text evidence="2">The sequence shown here is derived from an EMBL/GenBank/DDBJ whole genome shotgun (WGS) entry which is preliminary data.</text>
</comment>
<feature type="transmembrane region" description="Helical" evidence="1">
    <location>
        <begin position="276"/>
        <end position="293"/>
    </location>
</feature>
<keyword evidence="1" id="KW-0472">Membrane</keyword>
<feature type="transmembrane region" description="Helical" evidence="1">
    <location>
        <begin position="245"/>
        <end position="264"/>
    </location>
</feature>
<dbReference type="EMBL" id="AJYJ02000014">
    <property type="protein sequence ID" value="OEF22459.1"/>
    <property type="molecule type" value="Genomic_DNA"/>
</dbReference>
<proteinExistence type="predicted"/>
<keyword evidence="1" id="KW-0812">Transmembrane</keyword>
<sequence length="328" mass="36418">MNDSKLNETLRITLTVTICMLAGKLMGLNSPVYLALYPVIVMTKGKDYSFKGLVKMFAPVLCAASLALVVCEVFSSHPFIIWTISLLFFDYMRKRANTPPKLGAMLMPTFNWILVVIFSMHTDASMPTRIHEIFISMAITIIVAKTMVSLFPIVSSGKPPVFEPHEVTYQHRFVSTALIGSGVGFLMIVDLISATFCLVPVIAAASQFTREKFLATVKLRFITQVGGCALAAIFTIVLVEHQSVIGFYGLVLAMVIYVIAKAMVNEVGIKRDIHGDALLATMLPIQLYITSINDGLERTFLRGWELTVTLFILFALYQLTERVQRKCA</sequence>
<dbReference type="Pfam" id="PF11168">
    <property type="entry name" value="DUF2955"/>
    <property type="match status" value="1"/>
</dbReference>
<feature type="transmembrane region" description="Helical" evidence="1">
    <location>
        <begin position="133"/>
        <end position="154"/>
    </location>
</feature>
<feature type="transmembrane region" description="Helical" evidence="1">
    <location>
        <begin position="299"/>
        <end position="317"/>
    </location>
</feature>
<gene>
    <name evidence="2" type="ORF">A1Q5_15375</name>
</gene>
<feature type="transmembrane region" description="Helical" evidence="1">
    <location>
        <begin position="217"/>
        <end position="239"/>
    </location>
</feature>
<dbReference type="Proteomes" id="UP000095059">
    <property type="component" value="Unassembled WGS sequence"/>
</dbReference>
<evidence type="ECO:0000313" key="3">
    <source>
        <dbReference type="Proteomes" id="UP000095059"/>
    </source>
</evidence>
<keyword evidence="3" id="KW-1185">Reference proteome</keyword>
<name>A0ABX3B0Q6_ALILO</name>
<feature type="transmembrane region" description="Helical" evidence="1">
    <location>
        <begin position="102"/>
        <end position="121"/>
    </location>
</feature>
<feature type="transmembrane region" description="Helical" evidence="1">
    <location>
        <begin position="12"/>
        <end position="36"/>
    </location>
</feature>
<evidence type="ECO:0008006" key="4">
    <source>
        <dbReference type="Google" id="ProtNLM"/>
    </source>
</evidence>
<feature type="transmembrane region" description="Helical" evidence="1">
    <location>
        <begin position="174"/>
        <end position="205"/>
    </location>
</feature>
<evidence type="ECO:0000256" key="1">
    <source>
        <dbReference type="SAM" id="Phobius"/>
    </source>
</evidence>
<feature type="transmembrane region" description="Helical" evidence="1">
    <location>
        <begin position="57"/>
        <end position="82"/>
    </location>
</feature>